<proteinExistence type="predicted"/>
<dbReference type="FunFam" id="3.90.190.10:FF:000157">
    <property type="entry name" value="Protein-tyrosine phosphatase"/>
    <property type="match status" value="1"/>
</dbReference>
<dbReference type="Pfam" id="PF03747">
    <property type="entry name" value="ADP_ribosyl_GH"/>
    <property type="match status" value="1"/>
</dbReference>
<dbReference type="PANTHER" id="PTHR16222">
    <property type="entry name" value="ADP-RIBOSYLGLYCOHYDROLASE"/>
    <property type="match status" value="1"/>
</dbReference>
<organism evidence="4 5">
    <name type="scientific">Sphingomonas aerophila</name>
    <dbReference type="NCBI Taxonomy" id="1344948"/>
    <lineage>
        <taxon>Bacteria</taxon>
        <taxon>Pseudomonadati</taxon>
        <taxon>Pseudomonadota</taxon>
        <taxon>Alphaproteobacteria</taxon>
        <taxon>Sphingomonadales</taxon>
        <taxon>Sphingomonadaceae</taxon>
        <taxon>Sphingomonas</taxon>
    </lineage>
</organism>
<keyword evidence="1 4" id="KW-0378">Hydrolase</keyword>
<dbReference type="EMBL" id="JACIJK010000002">
    <property type="protein sequence ID" value="MBB5714123.1"/>
    <property type="molecule type" value="Genomic_DNA"/>
</dbReference>
<dbReference type="Pfam" id="PF22784">
    <property type="entry name" value="PTP-SAK"/>
    <property type="match status" value="1"/>
</dbReference>
<evidence type="ECO:0000313" key="4">
    <source>
        <dbReference type="EMBL" id="MBB5714123.1"/>
    </source>
</evidence>
<evidence type="ECO:0000259" key="3">
    <source>
        <dbReference type="PROSITE" id="PS50056"/>
    </source>
</evidence>
<dbReference type="InterPro" id="IPR036705">
    <property type="entry name" value="Ribosyl_crysJ1_sf"/>
</dbReference>
<sequence length="490" mass="51509">MAMRNTVRTSVSHPLLIAAVPAGAGMGRVGITFCPGKKQPSAFTGCWDRDLDTDVAAIAAWGAVAVVTLVEDHELTSLSVEGLGDAVRARHMDWLHLPIRDVSVPTAAFETAWAELGPSLRSRLRAGFDVLVHCKGGLGRAGTVASRLLVDCGWSPADALAAMRAARPGAVETPAQERYVLTLTALPAHHPNPSEAATSDRAFGSLLGLAVGDAVGTTLEFTRRDAGAPLNDMVGGGPFRLKPGEWTDDTAMALALADSLAADPQLSEADLMRRFVGWHRRGTYSCTGQCFDIGVTTRQALARFEATGEGVAGSADPMSAGNGSLMRLAPVAIRHWRDRTQLAAVAARQSRTTHGAPEAVDACIAFADMLADAISGMSKDELLSRPRPSSSPAIAAILDGSWRGKRRNQISSSGYVVHSLEAALWCVGRTGDFRSAVLLAVNLGDDADTVAAITGQLAGALYGASGIPPEWLDKLAWRERLTHAAEALLA</sequence>
<keyword evidence="2" id="KW-0479">Metal-binding</keyword>
<protein>
    <submittedName>
        <fullName evidence="4">ADP-ribosyl-[dinitrogen reductase] hydrolase</fullName>
        <ecNumber evidence="4">3.2.2.24</ecNumber>
    </submittedName>
</protein>
<dbReference type="PANTHER" id="PTHR16222:SF12">
    <property type="entry name" value="ADP-RIBOSYLGLYCOHYDROLASE-RELATED"/>
    <property type="match status" value="1"/>
</dbReference>
<dbReference type="SMART" id="SM00404">
    <property type="entry name" value="PTPc_motif"/>
    <property type="match status" value="1"/>
</dbReference>
<keyword evidence="5" id="KW-1185">Reference proteome</keyword>
<dbReference type="GO" id="GO:0047407">
    <property type="term" value="F:ADP-ribosyl-[dinitrogen reductase] hydrolase activity"/>
    <property type="evidence" value="ECO:0007669"/>
    <property type="project" value="UniProtKB-EC"/>
</dbReference>
<dbReference type="Gene3D" id="1.10.4080.10">
    <property type="entry name" value="ADP-ribosylation/Crystallin J1"/>
    <property type="match status" value="1"/>
</dbReference>
<dbReference type="InterPro" id="IPR050792">
    <property type="entry name" value="ADP-ribosylglycohydrolase"/>
</dbReference>
<dbReference type="Proteomes" id="UP000546200">
    <property type="component" value="Unassembled WGS sequence"/>
</dbReference>
<feature type="binding site" evidence="2">
    <location>
        <position position="449"/>
    </location>
    <ligand>
        <name>Mg(2+)</name>
        <dbReference type="ChEBI" id="CHEBI:18420"/>
        <label>1</label>
    </ligand>
</feature>
<keyword evidence="2" id="KW-0460">Magnesium</keyword>
<comment type="cofactor">
    <cofactor evidence="2">
        <name>Mg(2+)</name>
        <dbReference type="ChEBI" id="CHEBI:18420"/>
    </cofactor>
    <text evidence="2">Binds 2 magnesium ions per subunit.</text>
</comment>
<dbReference type="GO" id="GO:0046872">
    <property type="term" value="F:metal ion binding"/>
    <property type="evidence" value="ECO:0007669"/>
    <property type="project" value="UniProtKB-KW"/>
</dbReference>
<dbReference type="GO" id="GO:0016791">
    <property type="term" value="F:phosphatase activity"/>
    <property type="evidence" value="ECO:0007669"/>
    <property type="project" value="UniProtKB-ARBA"/>
</dbReference>
<dbReference type="InterPro" id="IPR000387">
    <property type="entry name" value="Tyr_Pase_dom"/>
</dbReference>
<dbReference type="Gene3D" id="3.90.190.10">
    <property type="entry name" value="Protein tyrosine phosphatase superfamily"/>
    <property type="match status" value="1"/>
</dbReference>
<dbReference type="InterPro" id="IPR005502">
    <property type="entry name" value="Ribosyl_crysJ1"/>
</dbReference>
<dbReference type="EC" id="3.2.2.24" evidence="4"/>
<feature type="binding site" evidence="2">
    <location>
        <position position="446"/>
    </location>
    <ligand>
        <name>Mg(2+)</name>
        <dbReference type="ChEBI" id="CHEBI:18420"/>
        <label>1</label>
    </ligand>
</feature>
<dbReference type="SUPFAM" id="SSF101478">
    <property type="entry name" value="ADP-ribosylglycohydrolase"/>
    <property type="match status" value="1"/>
</dbReference>
<keyword evidence="4" id="KW-0326">Glycosidase</keyword>
<dbReference type="PROSITE" id="PS50056">
    <property type="entry name" value="TYR_PHOSPHATASE_2"/>
    <property type="match status" value="1"/>
</dbReference>
<dbReference type="InterPro" id="IPR057023">
    <property type="entry name" value="PTP-SAK"/>
</dbReference>
<dbReference type="SUPFAM" id="SSF52799">
    <property type="entry name" value="(Phosphotyrosine protein) phosphatases II"/>
    <property type="match status" value="1"/>
</dbReference>
<evidence type="ECO:0000256" key="2">
    <source>
        <dbReference type="PIRSR" id="PIRSR605502-1"/>
    </source>
</evidence>
<accession>A0A7W9BBG6</accession>
<feature type="domain" description="Tyrosine specific protein phosphatases" evidence="3">
    <location>
        <begin position="111"/>
        <end position="178"/>
    </location>
</feature>
<dbReference type="InterPro" id="IPR003595">
    <property type="entry name" value="Tyr_Pase_cat"/>
</dbReference>
<gene>
    <name evidence="4" type="ORF">FHS94_000946</name>
</gene>
<evidence type="ECO:0000313" key="5">
    <source>
        <dbReference type="Proteomes" id="UP000546200"/>
    </source>
</evidence>
<feature type="binding site" evidence="2">
    <location>
        <position position="249"/>
    </location>
    <ligand>
        <name>Mg(2+)</name>
        <dbReference type="ChEBI" id="CHEBI:18420"/>
        <label>1</label>
    </ligand>
</feature>
<reference evidence="4 5" key="1">
    <citation type="submission" date="2020-08" db="EMBL/GenBank/DDBJ databases">
        <title>Genomic Encyclopedia of Type Strains, Phase IV (KMG-IV): sequencing the most valuable type-strain genomes for metagenomic binning, comparative biology and taxonomic classification.</title>
        <authorList>
            <person name="Goeker M."/>
        </authorList>
    </citation>
    <scope>NUCLEOTIDE SEQUENCE [LARGE SCALE GENOMIC DNA]</scope>
    <source>
        <strain evidence="4 5">DSM 100044</strain>
    </source>
</reference>
<evidence type="ECO:0000256" key="1">
    <source>
        <dbReference type="ARBA" id="ARBA00022801"/>
    </source>
</evidence>
<feature type="binding site" evidence="2">
    <location>
        <position position="448"/>
    </location>
    <ligand>
        <name>Mg(2+)</name>
        <dbReference type="ChEBI" id="CHEBI:18420"/>
        <label>1</label>
    </ligand>
</feature>
<dbReference type="AlphaFoldDB" id="A0A7W9BBG6"/>
<comment type="caution">
    <text evidence="4">The sequence shown here is derived from an EMBL/GenBank/DDBJ whole genome shotgun (WGS) entry which is preliminary data.</text>
</comment>
<dbReference type="InterPro" id="IPR029021">
    <property type="entry name" value="Prot-tyrosine_phosphatase-like"/>
</dbReference>
<feature type="binding site" evidence="2">
    <location>
        <position position="247"/>
    </location>
    <ligand>
        <name>Mg(2+)</name>
        <dbReference type="ChEBI" id="CHEBI:18420"/>
        <label>1</label>
    </ligand>
</feature>
<name>A0A7W9BBG6_9SPHN</name>
<feature type="binding site" evidence="2">
    <location>
        <position position="248"/>
    </location>
    <ligand>
        <name>Mg(2+)</name>
        <dbReference type="ChEBI" id="CHEBI:18420"/>
        <label>1</label>
    </ligand>
</feature>